<feature type="transmembrane region" description="Helical" evidence="1">
    <location>
        <begin position="7"/>
        <end position="27"/>
    </location>
</feature>
<keyword evidence="1" id="KW-1133">Transmembrane helix</keyword>
<organism evidence="2">
    <name type="scientific">Panstrongylus lignarius</name>
    <dbReference type="NCBI Taxonomy" id="156445"/>
    <lineage>
        <taxon>Eukaryota</taxon>
        <taxon>Metazoa</taxon>
        <taxon>Ecdysozoa</taxon>
        <taxon>Arthropoda</taxon>
        <taxon>Hexapoda</taxon>
        <taxon>Insecta</taxon>
        <taxon>Pterygota</taxon>
        <taxon>Neoptera</taxon>
        <taxon>Paraneoptera</taxon>
        <taxon>Hemiptera</taxon>
        <taxon>Heteroptera</taxon>
        <taxon>Panheteroptera</taxon>
        <taxon>Cimicomorpha</taxon>
        <taxon>Reduviidae</taxon>
        <taxon>Triatominae</taxon>
        <taxon>Panstrongylus</taxon>
    </lineage>
</organism>
<dbReference type="EMBL" id="GFTR01000715">
    <property type="protein sequence ID" value="JAW15711.1"/>
    <property type="molecule type" value="Transcribed_RNA"/>
</dbReference>
<accession>A0A224Y581</accession>
<protein>
    <submittedName>
        <fullName evidence="2">Uncharacterized protein</fullName>
    </submittedName>
</protein>
<dbReference type="AlphaFoldDB" id="A0A224Y581"/>
<sequence length="77" mass="8386">MATDCTPVIYVAILTICTISMALRSLFVANKSFQLPLRFISSLTDSLISVHSPVTSFPPLSQVSALTAFSSLLFIYK</sequence>
<reference evidence="2" key="1">
    <citation type="journal article" date="2018" name="PLoS Negl. Trop. Dis.">
        <title>An insight into the salivary gland and fat body transcriptome of Panstrongylus lignarius (Hemiptera: Heteroptera), the main vector of Chagas disease in Peru.</title>
        <authorList>
            <person name="Nevoa J.C."/>
            <person name="Mendes M.T."/>
            <person name="da Silva M.V."/>
            <person name="Soares S.C."/>
            <person name="Oliveira C.J.F."/>
            <person name="Ribeiro J.M.C."/>
        </authorList>
    </citation>
    <scope>NUCLEOTIDE SEQUENCE</scope>
</reference>
<keyword evidence="1" id="KW-0812">Transmembrane</keyword>
<proteinExistence type="predicted"/>
<evidence type="ECO:0000313" key="2">
    <source>
        <dbReference type="EMBL" id="JAW15711.1"/>
    </source>
</evidence>
<keyword evidence="1" id="KW-0472">Membrane</keyword>
<feature type="transmembrane region" description="Helical" evidence="1">
    <location>
        <begin position="59"/>
        <end position="76"/>
    </location>
</feature>
<evidence type="ECO:0000256" key="1">
    <source>
        <dbReference type="SAM" id="Phobius"/>
    </source>
</evidence>
<name>A0A224Y581_9HEMI</name>